<accession>A0ABM3JML4</accession>
<evidence type="ECO:0000256" key="11">
    <source>
        <dbReference type="SAM" id="MobiDB-lite"/>
    </source>
</evidence>
<keyword evidence="5" id="KW-0067">ATP-binding</keyword>
<feature type="region of interest" description="Disordered" evidence="11">
    <location>
        <begin position="1186"/>
        <end position="1211"/>
    </location>
</feature>
<dbReference type="GO" id="GO:0004386">
    <property type="term" value="F:helicase activity"/>
    <property type="evidence" value="ECO:0007669"/>
    <property type="project" value="UniProtKB-KW"/>
</dbReference>
<dbReference type="InterPro" id="IPR057842">
    <property type="entry name" value="WH_MER3"/>
</dbReference>
<feature type="domain" description="Helicase C-terminal" evidence="13">
    <location>
        <begin position="216"/>
        <end position="419"/>
    </location>
</feature>
<name>A0ABM3JML4_BACDO</name>
<evidence type="ECO:0000256" key="8">
    <source>
        <dbReference type="ARBA" id="ARBA00034617"/>
    </source>
</evidence>
<dbReference type="InterPro" id="IPR052247">
    <property type="entry name" value="Meiotic_Crossover_Helicase"/>
</dbReference>
<evidence type="ECO:0000256" key="2">
    <source>
        <dbReference type="ARBA" id="ARBA00022741"/>
    </source>
</evidence>
<dbReference type="SMART" id="SM00973">
    <property type="entry name" value="Sec63"/>
    <property type="match status" value="1"/>
</dbReference>
<dbReference type="InterPro" id="IPR001650">
    <property type="entry name" value="Helicase_C-like"/>
</dbReference>
<comment type="similarity">
    <text evidence="1">Belongs to the helicase family. SKI2 subfamily.</text>
</comment>
<feature type="region of interest" description="Disordered" evidence="11">
    <location>
        <begin position="1105"/>
        <end position="1127"/>
    </location>
</feature>
<evidence type="ECO:0000259" key="13">
    <source>
        <dbReference type="PROSITE" id="PS51194"/>
    </source>
</evidence>
<dbReference type="InterPro" id="IPR011545">
    <property type="entry name" value="DEAD/DEAH_box_helicase_dom"/>
</dbReference>
<dbReference type="PROSITE" id="PS51194">
    <property type="entry name" value="HELICASE_CTER"/>
    <property type="match status" value="1"/>
</dbReference>
<dbReference type="CDD" id="cd18795">
    <property type="entry name" value="SF2_C_Ski2"/>
    <property type="match status" value="1"/>
</dbReference>
<evidence type="ECO:0000256" key="10">
    <source>
        <dbReference type="ARBA" id="ARBA00048988"/>
    </source>
</evidence>
<dbReference type="EC" id="5.6.2.4" evidence="9"/>
<gene>
    <name evidence="15" type="primary">LOC105225014</name>
</gene>
<dbReference type="GeneID" id="105225014"/>
<keyword evidence="14" id="KW-1185">Reference proteome</keyword>
<dbReference type="Pfam" id="PF02889">
    <property type="entry name" value="Sec63"/>
    <property type="match status" value="1"/>
</dbReference>
<comment type="catalytic activity">
    <reaction evidence="8">
        <text>Couples ATP hydrolysis with the unwinding of duplex DNA by translocating in the 3'-5' direction.</text>
        <dbReference type="EC" id="5.6.2.4"/>
    </reaction>
</comment>
<evidence type="ECO:0000256" key="7">
    <source>
        <dbReference type="ARBA" id="ARBA00023254"/>
    </source>
</evidence>
<feature type="compositionally biased region" description="Polar residues" evidence="11">
    <location>
        <begin position="1105"/>
        <end position="1126"/>
    </location>
</feature>
<protein>
    <recommendedName>
        <fullName evidence="9">DNA 3'-5' helicase</fullName>
        <ecNumber evidence="9">5.6.2.4</ecNumber>
    </recommendedName>
</protein>
<dbReference type="Proteomes" id="UP001652620">
    <property type="component" value="Chromosome 4"/>
</dbReference>
<evidence type="ECO:0000256" key="5">
    <source>
        <dbReference type="ARBA" id="ARBA00022840"/>
    </source>
</evidence>
<dbReference type="InterPro" id="IPR014001">
    <property type="entry name" value="Helicase_ATP-bd"/>
</dbReference>
<feature type="compositionally biased region" description="Polar residues" evidence="11">
    <location>
        <begin position="1201"/>
        <end position="1210"/>
    </location>
</feature>
<dbReference type="Gene3D" id="1.10.3380.10">
    <property type="entry name" value="Sec63 N-terminal domain-like domain"/>
    <property type="match status" value="1"/>
</dbReference>
<dbReference type="Gene3D" id="1.10.10.10">
    <property type="entry name" value="Winged helix-like DNA-binding domain superfamily/Winged helix DNA-binding domain"/>
    <property type="match status" value="1"/>
</dbReference>
<keyword evidence="6" id="KW-0413">Isomerase</keyword>
<evidence type="ECO:0000313" key="15">
    <source>
        <dbReference type="RefSeq" id="XP_049310466.1"/>
    </source>
</evidence>
<keyword evidence="4 15" id="KW-0347">Helicase</keyword>
<dbReference type="Pfam" id="PF00271">
    <property type="entry name" value="Helicase_C"/>
    <property type="match status" value="1"/>
</dbReference>
<dbReference type="RefSeq" id="XP_049310466.1">
    <property type="nucleotide sequence ID" value="XM_049454509.1"/>
</dbReference>
<evidence type="ECO:0000256" key="4">
    <source>
        <dbReference type="ARBA" id="ARBA00022806"/>
    </source>
</evidence>
<dbReference type="InterPro" id="IPR027417">
    <property type="entry name" value="P-loop_NTPase"/>
</dbReference>
<keyword evidence="3" id="KW-0378">Hydrolase</keyword>
<dbReference type="SUPFAM" id="SSF46785">
    <property type="entry name" value="Winged helix' DNA-binding domain"/>
    <property type="match status" value="1"/>
</dbReference>
<dbReference type="InterPro" id="IPR036390">
    <property type="entry name" value="WH_DNA-bd_sf"/>
</dbReference>
<dbReference type="InterPro" id="IPR004179">
    <property type="entry name" value="Sec63-dom"/>
</dbReference>
<dbReference type="PANTHER" id="PTHR47835">
    <property type="entry name" value="HFM1, ATP DEPENDENT DNA HELICASE HOMOLOG"/>
    <property type="match status" value="1"/>
</dbReference>
<dbReference type="Pfam" id="PF23445">
    <property type="entry name" value="WHD_SNRNP200"/>
    <property type="match status" value="1"/>
</dbReference>
<dbReference type="Gene3D" id="3.40.50.300">
    <property type="entry name" value="P-loop containing nucleotide triphosphate hydrolases"/>
    <property type="match status" value="2"/>
</dbReference>
<evidence type="ECO:0000256" key="3">
    <source>
        <dbReference type="ARBA" id="ARBA00022801"/>
    </source>
</evidence>
<organism evidence="14 15">
    <name type="scientific">Bactrocera dorsalis</name>
    <name type="common">Oriental fruit fly</name>
    <name type="synonym">Dacus dorsalis</name>
    <dbReference type="NCBI Taxonomy" id="27457"/>
    <lineage>
        <taxon>Eukaryota</taxon>
        <taxon>Metazoa</taxon>
        <taxon>Ecdysozoa</taxon>
        <taxon>Arthropoda</taxon>
        <taxon>Hexapoda</taxon>
        <taxon>Insecta</taxon>
        <taxon>Pterygota</taxon>
        <taxon>Neoptera</taxon>
        <taxon>Endopterygota</taxon>
        <taxon>Diptera</taxon>
        <taxon>Brachycera</taxon>
        <taxon>Muscomorpha</taxon>
        <taxon>Tephritoidea</taxon>
        <taxon>Tephritidae</taxon>
        <taxon>Bactrocera</taxon>
        <taxon>Bactrocera</taxon>
    </lineage>
</organism>
<evidence type="ECO:0000256" key="6">
    <source>
        <dbReference type="ARBA" id="ARBA00023235"/>
    </source>
</evidence>
<dbReference type="Pfam" id="PF00270">
    <property type="entry name" value="DEAD"/>
    <property type="match status" value="1"/>
</dbReference>
<evidence type="ECO:0000313" key="14">
    <source>
        <dbReference type="Proteomes" id="UP001652620"/>
    </source>
</evidence>
<evidence type="ECO:0000256" key="9">
    <source>
        <dbReference type="ARBA" id="ARBA00034808"/>
    </source>
</evidence>
<comment type="catalytic activity">
    <reaction evidence="10">
        <text>ATP + H2O = ADP + phosphate + H(+)</text>
        <dbReference type="Rhea" id="RHEA:13065"/>
        <dbReference type="ChEBI" id="CHEBI:15377"/>
        <dbReference type="ChEBI" id="CHEBI:15378"/>
        <dbReference type="ChEBI" id="CHEBI:30616"/>
        <dbReference type="ChEBI" id="CHEBI:43474"/>
        <dbReference type="ChEBI" id="CHEBI:456216"/>
        <dbReference type="EC" id="5.6.2.4"/>
    </reaction>
</comment>
<feature type="domain" description="Helicase ATP-binding" evidence="12">
    <location>
        <begin position="1"/>
        <end position="163"/>
    </location>
</feature>
<proteinExistence type="inferred from homology"/>
<dbReference type="SUPFAM" id="SSF158702">
    <property type="entry name" value="Sec63 N-terminal domain-like"/>
    <property type="match status" value="1"/>
</dbReference>
<keyword evidence="7" id="KW-0469">Meiosis</keyword>
<sequence length="1526" mass="173761">MLLDYLHGTNSAQEHSTRVIPIKAVYVAPIKALCAERFNDWKSRFEKLDIDCVLITGDSDLDELARLRSAQVIITTPEKWDSLTRHWRDCRDVISSIQLFLIDEVHLLNEDVRGPVLEAIVSRMHTIARDVLNKPLRFVVASATIPNVHDITCWITGIVDNRNCNNSGNKIKQGNVAELVYSDADRPVPLEKHVLGFNWSLRGFKFDMSLNYKLMDILRKYSECKATLIFCNSRKSAEMAATVLEKNITSYFALSDQQKTNLTQLAQDLHDNKLHKLIAHGIAYHHAGMSFSDRNKVEESFRQGNLMVLLCTNTLAMGVNLPARLVVIKSTEYYHLGNMMEYPESTLLQMIGRAGRPQYDTKGVAVILTHMRNVHKYETLMNGTMPIESHLHKHLAEHLNSEIALGTINNLEVAMQWMRSTYFYVRSMQNPSYYGLEENKDKDIIEHKLEKLCLVQIKELQNAGLISRNPQNELDVQTTNYGKLMAKYYLCFETMKLFRQIRGDESFLKMFDLIVRCREFSDFTLRVNEKRLLNALNDTPLRFPRPGRIKTREDKISCLLQAMLGNIPIASPTLAQESLKMLRIGDRIAKCLVEYMRLSEHQAHALHLGRYKALLHTVTIAKCFHAKLWENSEYAAKQLQKIGAVYSAQLVCAGKTTLKSLGATDARTIEAILNKSYPFGDEILQNLQQTFPEYSLQLTRDSQSLVRVCVRQVNEAYICRGINALLIVGDSENQLLLFIEDLDSLLLEYGCFMKTIKLPNPDVEQLYAHVIHATLVGADVHETLILNERVMETTIVSNSKKPKKRKQQTVVTAKCNKKVKPNLSNTINTICDTTTDSTVANKSKHLLNLKSFTFSKSKLSNDTIKLKAVKMKQCFPQSKMNCEKYLNITDTTVNEESFNTTAKQSNNNSTLVQSKLTQYFTQRKHIKDKSLTMLTVRSADECDTSTAVNHMQDKSEVILDRTADTTLLTYQKLLEQRDLDFDKLKESQNKQEYEQNLIANNNAPDQKMSDTVEITKPGVEECAKLPVNEAEPKNEPTPIMQPSLRATTPELHELSAFLDTQKSRQSNEETQKSKNAEYLEILTNGPIADCSIINGTQNYMLLSTQNSRSSSEKVQNNDPVKSTENPTLRKAPSLFLGISRSNDESSSFFGKQKNKTNNAFDSSVLNTRIFNCGISNMMQKEFVKSKAMPTNNEKPLDLTRKSNYSNSPYKKNTKHLKATKSTLISQHMPNTDTVKSAKIPRAHLQYPDEDIGVLDLSRRSETNMNMSWCNSKAVDEVSAGSIALTSKSSEVPLRNSQKSIENYILCYKVATAYARLSEKERTIENFKTLYKRVWRTNSAIDYITYKLSHSSISNDEEPKTVSVQKSVTRHNPIMENSLKKSEVPLNMSKKMIVEKQVKHVLNSDNVKPTAPVLRSKFTKIKNNEEKMCPKLSNRSKRQDTSSKFPNRYRLQLNEVNSEAKNAQHINNEVMHLVLNMKCNAIVAEETYQPLPDYKAIEQDVELNETQSLPSMSFEEYCSYVLQTPTK</sequence>
<evidence type="ECO:0000259" key="12">
    <source>
        <dbReference type="PROSITE" id="PS51192"/>
    </source>
</evidence>
<dbReference type="SUPFAM" id="SSF52540">
    <property type="entry name" value="P-loop containing nucleoside triphosphate hydrolases"/>
    <property type="match status" value="2"/>
</dbReference>
<dbReference type="SMART" id="SM00490">
    <property type="entry name" value="HELICc"/>
    <property type="match status" value="1"/>
</dbReference>
<dbReference type="InterPro" id="IPR036388">
    <property type="entry name" value="WH-like_DNA-bd_sf"/>
</dbReference>
<evidence type="ECO:0000256" key="1">
    <source>
        <dbReference type="ARBA" id="ARBA00010140"/>
    </source>
</evidence>
<reference evidence="15" key="1">
    <citation type="submission" date="2025-08" db="UniProtKB">
        <authorList>
            <consortium name="RefSeq"/>
        </authorList>
    </citation>
    <scope>IDENTIFICATION</scope>
    <source>
        <tissue evidence="15">Adult</tissue>
    </source>
</reference>
<dbReference type="PROSITE" id="PS51192">
    <property type="entry name" value="HELICASE_ATP_BIND_1"/>
    <property type="match status" value="1"/>
</dbReference>
<keyword evidence="2" id="KW-0547">Nucleotide-binding</keyword>
<dbReference type="PANTHER" id="PTHR47835:SF3">
    <property type="entry name" value="HELICASE FOR MEIOSIS 1"/>
    <property type="match status" value="1"/>
</dbReference>